<dbReference type="PANTHER" id="PTHR28661">
    <property type="entry name" value="SJOEGREN SYNDROME NUCLEAR AUTOANTIGEN 1"/>
    <property type="match status" value="1"/>
</dbReference>
<dbReference type="HOGENOM" id="CLU_153440_0_0_1"/>
<dbReference type="STRING" id="35128.B8BX95"/>
<evidence type="ECO:0000313" key="3">
    <source>
        <dbReference type="Proteomes" id="UP000001449"/>
    </source>
</evidence>
<sequence length="122" mass="14222">MSPSSSKEHQAHNFNQELLVGINKLKQERNAITKEIESEEEVAKRLNEEIASLQERLSNANSNLEALRESKEAYNNTIEQTELAYRKIEESSQTLLHVIKRESKSIQKSRRQKQYCDEVDFD</sequence>
<keyword evidence="1" id="KW-0175">Coiled coil</keyword>
<dbReference type="GO" id="GO:0036064">
    <property type="term" value="C:ciliary basal body"/>
    <property type="evidence" value="ECO:0000318"/>
    <property type="project" value="GO_Central"/>
</dbReference>
<dbReference type="RefSeq" id="XP_002288730.1">
    <property type="nucleotide sequence ID" value="XM_002288694.1"/>
</dbReference>
<accession>B8BX95</accession>
<protein>
    <submittedName>
        <fullName evidence="2">Uncharacterized protein</fullName>
    </submittedName>
</protein>
<organism evidence="2 3">
    <name type="scientific">Thalassiosira pseudonana</name>
    <name type="common">Marine diatom</name>
    <name type="synonym">Cyclotella nana</name>
    <dbReference type="NCBI Taxonomy" id="35128"/>
    <lineage>
        <taxon>Eukaryota</taxon>
        <taxon>Sar</taxon>
        <taxon>Stramenopiles</taxon>
        <taxon>Ochrophyta</taxon>
        <taxon>Bacillariophyta</taxon>
        <taxon>Coscinodiscophyceae</taxon>
        <taxon>Thalassiosirophycidae</taxon>
        <taxon>Thalassiosirales</taxon>
        <taxon>Thalassiosiraceae</taxon>
        <taxon>Thalassiosira</taxon>
    </lineage>
</organism>
<dbReference type="InParanoid" id="B8BX95"/>
<name>B8BX95_THAPS</name>
<proteinExistence type="predicted"/>
<dbReference type="PaxDb" id="35128-Thaps3256"/>
<dbReference type="InterPro" id="IPR033362">
    <property type="entry name" value="SSNA1_fam"/>
</dbReference>
<dbReference type="eggNOG" id="ENOG502QZB3">
    <property type="taxonomic scope" value="Eukaryota"/>
</dbReference>
<dbReference type="OMA" id="DRTICET"/>
<dbReference type="AlphaFoldDB" id="B8BX95"/>
<feature type="coiled-coil region" evidence="1">
    <location>
        <begin position="15"/>
        <end position="91"/>
    </location>
</feature>
<gene>
    <name evidence="2" type="ORF">THAPSDRAFT_3256</name>
</gene>
<reference evidence="2 3" key="2">
    <citation type="journal article" date="2008" name="Nature">
        <title>The Phaeodactylum genome reveals the evolutionary history of diatom genomes.</title>
        <authorList>
            <person name="Bowler C."/>
            <person name="Allen A.E."/>
            <person name="Badger J.H."/>
            <person name="Grimwood J."/>
            <person name="Jabbari K."/>
            <person name="Kuo A."/>
            <person name="Maheswari U."/>
            <person name="Martens C."/>
            <person name="Maumus F."/>
            <person name="Otillar R.P."/>
            <person name="Rayko E."/>
            <person name="Salamov A."/>
            <person name="Vandepoele K."/>
            <person name="Beszteri B."/>
            <person name="Gruber A."/>
            <person name="Heijde M."/>
            <person name="Katinka M."/>
            <person name="Mock T."/>
            <person name="Valentin K."/>
            <person name="Verret F."/>
            <person name="Berges J.A."/>
            <person name="Brownlee C."/>
            <person name="Cadoret J.P."/>
            <person name="Chiovitti A."/>
            <person name="Choi C.J."/>
            <person name="Coesel S."/>
            <person name="De Martino A."/>
            <person name="Detter J.C."/>
            <person name="Durkin C."/>
            <person name="Falciatore A."/>
            <person name="Fournet J."/>
            <person name="Haruta M."/>
            <person name="Huysman M.J."/>
            <person name="Jenkins B.D."/>
            <person name="Jiroutova K."/>
            <person name="Jorgensen R.E."/>
            <person name="Joubert Y."/>
            <person name="Kaplan A."/>
            <person name="Kroger N."/>
            <person name="Kroth P.G."/>
            <person name="La Roche J."/>
            <person name="Lindquist E."/>
            <person name="Lommer M."/>
            <person name="Martin-Jezequel V."/>
            <person name="Lopez P.J."/>
            <person name="Lucas S."/>
            <person name="Mangogna M."/>
            <person name="McGinnis K."/>
            <person name="Medlin L.K."/>
            <person name="Montsant A."/>
            <person name="Oudot-Le Secq M.P."/>
            <person name="Napoli C."/>
            <person name="Obornik M."/>
            <person name="Parker M.S."/>
            <person name="Petit J.L."/>
            <person name="Porcel B.M."/>
            <person name="Poulsen N."/>
            <person name="Robison M."/>
            <person name="Rychlewski L."/>
            <person name="Rynearson T.A."/>
            <person name="Schmutz J."/>
            <person name="Shapiro H."/>
            <person name="Siaut M."/>
            <person name="Stanley M."/>
            <person name="Sussman M.R."/>
            <person name="Taylor A.R."/>
            <person name="Vardi A."/>
            <person name="von Dassow P."/>
            <person name="Vyverman W."/>
            <person name="Willis A."/>
            <person name="Wyrwicz L.S."/>
            <person name="Rokhsar D.S."/>
            <person name="Weissenbach J."/>
            <person name="Armbrust E.V."/>
            <person name="Green B.R."/>
            <person name="Van de Peer Y."/>
            <person name="Grigoriev I.V."/>
        </authorList>
    </citation>
    <scope>NUCLEOTIDE SEQUENCE [LARGE SCALE GENOMIC DNA]</scope>
    <source>
        <strain evidence="2 3">CCMP1335</strain>
    </source>
</reference>
<dbReference type="GeneID" id="7444048"/>
<dbReference type="KEGG" id="tps:THAPSDRAFT_3256"/>
<keyword evidence="3" id="KW-1185">Reference proteome</keyword>
<evidence type="ECO:0000256" key="1">
    <source>
        <dbReference type="SAM" id="Coils"/>
    </source>
</evidence>
<dbReference type="EMBL" id="CM000640">
    <property type="protein sequence ID" value="EED94166.1"/>
    <property type="molecule type" value="Genomic_DNA"/>
</dbReference>
<dbReference type="Proteomes" id="UP000001449">
    <property type="component" value="Chromosome 3"/>
</dbReference>
<evidence type="ECO:0000313" key="2">
    <source>
        <dbReference type="EMBL" id="EED94166.1"/>
    </source>
</evidence>
<dbReference type="PANTHER" id="PTHR28661:SF1">
    <property type="entry name" value="MICROTUBULE NUCLEATION FACTOR SSNA1"/>
    <property type="match status" value="1"/>
</dbReference>
<reference evidence="2 3" key="1">
    <citation type="journal article" date="2004" name="Science">
        <title>The genome of the diatom Thalassiosira pseudonana: ecology, evolution, and metabolism.</title>
        <authorList>
            <person name="Armbrust E.V."/>
            <person name="Berges J.A."/>
            <person name="Bowler C."/>
            <person name="Green B.R."/>
            <person name="Martinez D."/>
            <person name="Putnam N.H."/>
            <person name="Zhou S."/>
            <person name="Allen A.E."/>
            <person name="Apt K.E."/>
            <person name="Bechner M."/>
            <person name="Brzezinski M.A."/>
            <person name="Chaal B.K."/>
            <person name="Chiovitti A."/>
            <person name="Davis A.K."/>
            <person name="Demarest M.S."/>
            <person name="Detter J.C."/>
            <person name="Glavina T."/>
            <person name="Goodstein D."/>
            <person name="Hadi M.Z."/>
            <person name="Hellsten U."/>
            <person name="Hildebrand M."/>
            <person name="Jenkins B.D."/>
            <person name="Jurka J."/>
            <person name="Kapitonov V.V."/>
            <person name="Kroger N."/>
            <person name="Lau W.W."/>
            <person name="Lane T.W."/>
            <person name="Larimer F.W."/>
            <person name="Lippmeier J.C."/>
            <person name="Lucas S."/>
            <person name="Medina M."/>
            <person name="Montsant A."/>
            <person name="Obornik M."/>
            <person name="Parker M.S."/>
            <person name="Palenik B."/>
            <person name="Pazour G.J."/>
            <person name="Richardson P.M."/>
            <person name="Rynearson T.A."/>
            <person name="Saito M.A."/>
            <person name="Schwartz D.C."/>
            <person name="Thamatrakoln K."/>
            <person name="Valentin K."/>
            <person name="Vardi A."/>
            <person name="Wilkerson F.P."/>
            <person name="Rokhsar D.S."/>
        </authorList>
    </citation>
    <scope>NUCLEOTIDE SEQUENCE [LARGE SCALE GENOMIC DNA]</scope>
    <source>
        <strain evidence="2 3">CCMP1335</strain>
    </source>
</reference>